<protein>
    <submittedName>
        <fullName evidence="1">Terminase</fullName>
    </submittedName>
</protein>
<dbReference type="InterPro" id="IPR016753">
    <property type="entry name" value="PBSX_Firmicutes"/>
</dbReference>
<proteinExistence type="predicted"/>
<name>A0ABX2Z955_PAEPO</name>
<dbReference type="EMBL" id="LYND01000151">
    <property type="protein sequence ID" value="ODA07353.1"/>
    <property type="molecule type" value="Genomic_DNA"/>
</dbReference>
<dbReference type="Pfam" id="PF04860">
    <property type="entry name" value="Phage_portal"/>
    <property type="match status" value="1"/>
</dbReference>
<evidence type="ECO:0000313" key="1">
    <source>
        <dbReference type="EMBL" id="ODA07353.1"/>
    </source>
</evidence>
<dbReference type="InterPro" id="IPR006944">
    <property type="entry name" value="Phage/GTA_portal"/>
</dbReference>
<sequence>MSEGNAQWFQISKADDERHIPSSAQLPDLFDDLYDLHGLLPFALGNDPASCKLLVKNSNIIPQCIEAYKRNIAGYGIALEYLPGENDKTALDDWNKAEKFLETCNLEDTPDEIISQLIDDLESTGMAHVEVAWPLGSEFPTIFRMNPKYVRCTKESTKATIKRKRRISSTKQVEEFSQELYTRRYAMKRNTSVVWFRLFGTEAEEGREENQIIPLRIGHDGPYGEPRWFGNAPGVVGSREAEELNVNYFSNGRMLSMLLTVTNGKLTKQSMELLKNVKGSDSQGGILYLEAKGEETGGPMDEKVEKVQIKLDKLNDLLQQDALFLEYGKEKKTDILSAFRLPPILVGQSSDYNRATADAALRFAEEQVFEPYRKWIMAEIFNKRLFPAMDIFRVRAVLRGPKIIDPADRKAMLDFIADRGIMLVRDLIPIAEDVLGTTIDENKFTEEYLDTPIAQLASSQPALVEPEPDTDMDNLQERMATIAKRLLKQADKEAGVHV</sequence>
<comment type="caution">
    <text evidence="1">The sequence shown here is derived from an EMBL/GenBank/DDBJ whole genome shotgun (WGS) entry which is preliminary data.</text>
</comment>
<keyword evidence="2" id="KW-1185">Reference proteome</keyword>
<organism evidence="1 2">
    <name type="scientific">Paenibacillus polymyxa</name>
    <name type="common">Bacillus polymyxa</name>
    <dbReference type="NCBI Taxonomy" id="1406"/>
    <lineage>
        <taxon>Bacteria</taxon>
        <taxon>Bacillati</taxon>
        <taxon>Bacillota</taxon>
        <taxon>Bacilli</taxon>
        <taxon>Bacillales</taxon>
        <taxon>Paenibacillaceae</taxon>
        <taxon>Paenibacillus</taxon>
    </lineage>
</organism>
<evidence type="ECO:0000313" key="2">
    <source>
        <dbReference type="Proteomes" id="UP000094974"/>
    </source>
</evidence>
<gene>
    <name evidence="1" type="ORF">A7312_09690</name>
</gene>
<accession>A0ABX2Z955</accession>
<dbReference type="RefSeq" id="WP_068941135.1">
    <property type="nucleotide sequence ID" value="NZ_LYND01000151.1"/>
</dbReference>
<reference evidence="2" key="1">
    <citation type="submission" date="2016-05" db="EMBL/GenBank/DDBJ databases">
        <title>Whole genome shotgun sequencing of cultured foodborne pathogen.</title>
        <authorList>
            <person name="Zheng J."/>
            <person name="Timme R."/>
            <person name="Allard M."/>
            <person name="Strain E."/>
            <person name="Luo Y."/>
            <person name="Brown E."/>
        </authorList>
    </citation>
    <scope>NUCLEOTIDE SEQUENCE [LARGE SCALE GENOMIC DNA]</scope>
    <source>
        <strain evidence="2">CFSAN034343</strain>
    </source>
</reference>
<dbReference type="Proteomes" id="UP000094974">
    <property type="component" value="Unassembled WGS sequence"/>
</dbReference>
<dbReference type="PIRSF" id="PIRSF019260">
    <property type="entry name" value="PBSX_XkdE_prd"/>
    <property type="match status" value="1"/>
</dbReference>